<evidence type="ECO:0000313" key="1">
    <source>
        <dbReference type="EMBL" id="MPL99658.1"/>
    </source>
</evidence>
<reference evidence="1" key="1">
    <citation type="submission" date="2019-08" db="EMBL/GenBank/DDBJ databases">
        <authorList>
            <person name="Kucharzyk K."/>
            <person name="Murdoch R.W."/>
            <person name="Higgins S."/>
            <person name="Loffler F."/>
        </authorList>
    </citation>
    <scope>NUCLEOTIDE SEQUENCE</scope>
</reference>
<gene>
    <name evidence="1" type="ORF">SDC9_45877</name>
</gene>
<name>A0A644W7V3_9ZZZZ</name>
<accession>A0A644W7V3</accession>
<dbReference type="EMBL" id="VSSQ01000680">
    <property type="protein sequence ID" value="MPL99658.1"/>
    <property type="molecule type" value="Genomic_DNA"/>
</dbReference>
<organism evidence="1">
    <name type="scientific">bioreactor metagenome</name>
    <dbReference type="NCBI Taxonomy" id="1076179"/>
    <lineage>
        <taxon>unclassified sequences</taxon>
        <taxon>metagenomes</taxon>
        <taxon>ecological metagenomes</taxon>
    </lineage>
</organism>
<comment type="caution">
    <text evidence="1">The sequence shown here is derived from an EMBL/GenBank/DDBJ whole genome shotgun (WGS) entry which is preliminary data.</text>
</comment>
<dbReference type="AlphaFoldDB" id="A0A644W7V3"/>
<protein>
    <submittedName>
        <fullName evidence="1">Uncharacterized protein</fullName>
    </submittedName>
</protein>
<proteinExistence type="predicted"/>
<sequence>MASTYGQYWKQIHHQIEITLKNCVSRIEIRKLRTKTLTHENKDIQKYFRLRSHLFTAAVKLSPASAILSSACCHAETTSKACLTTLNLVTLGQTDHSIVRRTLSGLVLAGGHGTVLFAENQQKQSPKCRTRSRLCGRELQLTILMIF</sequence>